<dbReference type="EMBL" id="LAZR01017981">
    <property type="protein sequence ID" value="KKL98177.1"/>
    <property type="molecule type" value="Genomic_DNA"/>
</dbReference>
<comment type="caution">
    <text evidence="2">The sequence shown here is derived from an EMBL/GenBank/DDBJ whole genome shotgun (WGS) entry which is preliminary data.</text>
</comment>
<dbReference type="InterPro" id="IPR024264">
    <property type="entry name" value="DUF3786"/>
</dbReference>
<feature type="domain" description="DUF3786" evidence="1">
    <location>
        <begin position="17"/>
        <end position="193"/>
    </location>
</feature>
<evidence type="ECO:0000313" key="2">
    <source>
        <dbReference type="EMBL" id="KKL98177.1"/>
    </source>
</evidence>
<evidence type="ECO:0000259" key="1">
    <source>
        <dbReference type="Pfam" id="PF12654"/>
    </source>
</evidence>
<accession>A0A0F9JGQ9</accession>
<name>A0A0F9JGQ9_9ZZZZ</name>
<protein>
    <recommendedName>
        <fullName evidence="1">DUF3786 domain-containing protein</fullName>
    </recommendedName>
</protein>
<dbReference type="AlphaFoldDB" id="A0A0F9JGQ9"/>
<reference evidence="2" key="1">
    <citation type="journal article" date="2015" name="Nature">
        <title>Complex archaea that bridge the gap between prokaryotes and eukaryotes.</title>
        <authorList>
            <person name="Spang A."/>
            <person name="Saw J.H."/>
            <person name="Jorgensen S.L."/>
            <person name="Zaremba-Niedzwiedzka K."/>
            <person name="Martijn J."/>
            <person name="Lind A.E."/>
            <person name="van Eijk R."/>
            <person name="Schleper C."/>
            <person name="Guy L."/>
            <person name="Ettema T.J."/>
        </authorList>
    </citation>
    <scope>NUCLEOTIDE SEQUENCE</scope>
</reference>
<proteinExistence type="predicted"/>
<organism evidence="2">
    <name type="scientific">marine sediment metagenome</name>
    <dbReference type="NCBI Taxonomy" id="412755"/>
    <lineage>
        <taxon>unclassified sequences</taxon>
        <taxon>metagenomes</taxon>
        <taxon>ecological metagenomes</taxon>
    </lineage>
</organism>
<sequence length="200" mass="23324">MTNFIDKIHFQELAKQDPADVCRRALCKYDDVKKFYTVSLWGEEYAIYPHEFKIDRIGKNVQSPHDYLYLFIIHYLLKSKEIDISREWISEKDIPGGTTFFRGPHAIPTHLISKRFGNNIKKFRKRCEQLHGIPLDIVDVAYRFEITAHIPVAALYWEGDDEFLPEAKILYDRTIIEHLASDIIFALAVEICTRLGSPHG</sequence>
<dbReference type="Pfam" id="PF12654">
    <property type="entry name" value="DUF3786"/>
    <property type="match status" value="1"/>
</dbReference>
<gene>
    <name evidence="2" type="ORF">LCGC14_1827010</name>
</gene>